<protein>
    <submittedName>
        <fullName evidence="3">Membrane protein containing UDP-glucose/GDP-mannose dehydrogenase</fullName>
        <ecNumber evidence="3">1.1.1.-</ecNumber>
    </submittedName>
</protein>
<evidence type="ECO:0000259" key="2">
    <source>
        <dbReference type="Pfam" id="PF03721"/>
    </source>
</evidence>
<name>K1TTF2_9ZZZZ</name>
<feature type="transmembrane region" description="Helical" evidence="1">
    <location>
        <begin position="85"/>
        <end position="103"/>
    </location>
</feature>
<dbReference type="Gene3D" id="3.40.50.720">
    <property type="entry name" value="NAD(P)-binding Rossmann-like Domain"/>
    <property type="match status" value="1"/>
</dbReference>
<dbReference type="EMBL" id="AJWZ01005443">
    <property type="protein sequence ID" value="EKC62561.1"/>
    <property type="molecule type" value="Genomic_DNA"/>
</dbReference>
<sequence length="195" mass="22665">MLQANGFDVEMPCNQDWDMWTRLLKVKPKAIYLTDILQIIHVDKEAPSITKLANRKLGLYKFYCKNGENMTFWQKHFFRYREYRFGLRNFSFWYVFSCIRYFFINNVIMNIAVVGTGYVGLVSGTCFAEMGVRVTCIDVDIDKIEKLKNGEMPIYEPGLEELVRRNVEYGRLNFSTNLSDVIDEAAVVFSAVGTP</sequence>
<evidence type="ECO:0000313" key="3">
    <source>
        <dbReference type="EMBL" id="EKC62561.1"/>
    </source>
</evidence>
<dbReference type="InterPro" id="IPR001732">
    <property type="entry name" value="UDP-Glc/GDP-Man_DH_N"/>
</dbReference>
<dbReference type="Pfam" id="PF03721">
    <property type="entry name" value="UDPG_MGDP_dh_N"/>
    <property type="match status" value="1"/>
</dbReference>
<dbReference type="SUPFAM" id="SSF51735">
    <property type="entry name" value="NAD(P)-binding Rossmann-fold domains"/>
    <property type="match status" value="1"/>
</dbReference>
<keyword evidence="3" id="KW-0560">Oxidoreductase</keyword>
<feature type="non-terminal residue" evidence="3">
    <location>
        <position position="195"/>
    </location>
</feature>
<feature type="domain" description="UDP-glucose/GDP-mannose dehydrogenase N-terminal" evidence="2">
    <location>
        <begin position="109"/>
        <end position="195"/>
    </location>
</feature>
<evidence type="ECO:0000256" key="1">
    <source>
        <dbReference type="SAM" id="Phobius"/>
    </source>
</evidence>
<keyword evidence="1" id="KW-1133">Transmembrane helix</keyword>
<keyword evidence="1" id="KW-0472">Membrane</keyword>
<accession>K1TTF2</accession>
<dbReference type="EC" id="1.1.1.-" evidence="3"/>
<dbReference type="PANTHER" id="PTHR43750">
    <property type="entry name" value="UDP-GLUCOSE 6-DEHYDROGENASE TUAD"/>
    <property type="match status" value="1"/>
</dbReference>
<reference evidence="3" key="1">
    <citation type="journal article" date="2013" name="Environ. Microbiol.">
        <title>Microbiota from the distal guts of lean and obese adolescents exhibit partial functional redundancy besides clear differences in community structure.</title>
        <authorList>
            <person name="Ferrer M."/>
            <person name="Ruiz A."/>
            <person name="Lanza F."/>
            <person name="Haange S.B."/>
            <person name="Oberbach A."/>
            <person name="Till H."/>
            <person name="Bargiela R."/>
            <person name="Campoy C."/>
            <person name="Segura M.T."/>
            <person name="Richter M."/>
            <person name="von Bergen M."/>
            <person name="Seifert J."/>
            <person name="Suarez A."/>
        </authorList>
    </citation>
    <scope>NUCLEOTIDE SEQUENCE</scope>
</reference>
<keyword evidence="1" id="KW-0812">Transmembrane</keyword>
<dbReference type="PANTHER" id="PTHR43750:SF3">
    <property type="entry name" value="UDP-GLUCOSE 6-DEHYDROGENASE TUAD"/>
    <property type="match status" value="1"/>
</dbReference>
<gene>
    <name evidence="3" type="ORF">OBE_07914</name>
</gene>
<comment type="caution">
    <text evidence="3">The sequence shown here is derived from an EMBL/GenBank/DDBJ whole genome shotgun (WGS) entry which is preliminary data.</text>
</comment>
<dbReference type="GO" id="GO:0016616">
    <property type="term" value="F:oxidoreductase activity, acting on the CH-OH group of donors, NAD or NADP as acceptor"/>
    <property type="evidence" value="ECO:0007669"/>
    <property type="project" value="InterPro"/>
</dbReference>
<dbReference type="AlphaFoldDB" id="K1TTF2"/>
<dbReference type="InterPro" id="IPR036291">
    <property type="entry name" value="NAD(P)-bd_dom_sf"/>
</dbReference>
<proteinExistence type="predicted"/>
<dbReference type="GO" id="GO:0051287">
    <property type="term" value="F:NAD binding"/>
    <property type="evidence" value="ECO:0007669"/>
    <property type="project" value="InterPro"/>
</dbReference>
<organism evidence="3">
    <name type="scientific">human gut metagenome</name>
    <dbReference type="NCBI Taxonomy" id="408170"/>
    <lineage>
        <taxon>unclassified sequences</taxon>
        <taxon>metagenomes</taxon>
        <taxon>organismal metagenomes</taxon>
    </lineage>
</organism>